<evidence type="ECO:0000313" key="2">
    <source>
        <dbReference type="EMBL" id="OWJ66258.1"/>
    </source>
</evidence>
<dbReference type="Proteomes" id="UP000196655">
    <property type="component" value="Unassembled WGS sequence"/>
</dbReference>
<comment type="caution">
    <text evidence="2">The sequence shown here is derived from an EMBL/GenBank/DDBJ whole genome shotgun (WGS) entry which is preliminary data.</text>
</comment>
<organism evidence="2 3">
    <name type="scientific">Inquilinus limosus</name>
    <dbReference type="NCBI Taxonomy" id="171674"/>
    <lineage>
        <taxon>Bacteria</taxon>
        <taxon>Pseudomonadati</taxon>
        <taxon>Pseudomonadota</taxon>
        <taxon>Alphaproteobacteria</taxon>
        <taxon>Rhodospirillales</taxon>
        <taxon>Rhodospirillaceae</taxon>
        <taxon>Inquilinus</taxon>
    </lineage>
</organism>
<proteinExistence type="predicted"/>
<dbReference type="AlphaFoldDB" id="A0A211ZLV2"/>
<evidence type="ECO:0000259" key="1">
    <source>
        <dbReference type="Pfam" id="PF01738"/>
    </source>
</evidence>
<protein>
    <submittedName>
        <fullName evidence="2">Carboxymethylenebutenolidase</fullName>
    </submittedName>
</protein>
<accession>A0A211ZLV2</accession>
<keyword evidence="3" id="KW-1185">Reference proteome</keyword>
<feature type="domain" description="Dienelactone hydrolase" evidence="1">
    <location>
        <begin position="14"/>
        <end position="229"/>
    </location>
</feature>
<dbReference type="PANTHER" id="PTHR46623:SF6">
    <property type="entry name" value="ALPHA_BETA-HYDROLASES SUPERFAMILY PROTEIN"/>
    <property type="match status" value="1"/>
</dbReference>
<dbReference type="Pfam" id="PF01738">
    <property type="entry name" value="DLH"/>
    <property type="match status" value="1"/>
</dbReference>
<sequence>MATVTVTAADGGRFNAYLARPAAGSGPGILVIQEIFGVNAVMRQICDDLAAQGYVALCPDLFWRQEPGVDITDKSQAEWDKAFALFNGFNETAGVEDLIASLATLRDLPECTGRAGALGYCLGGRLAFLMATRSDADCAVSYYGVGIDKLLGEAPAITRPLLLHIAEKDRFVPPEAQDQVRARMASLPTVAVHTYPGLDHAFARVGGEHYDAAGATLANDRTAAFLKTHLG</sequence>
<dbReference type="PANTHER" id="PTHR46623">
    <property type="entry name" value="CARBOXYMETHYLENEBUTENOLIDASE-RELATED"/>
    <property type="match status" value="1"/>
</dbReference>
<evidence type="ECO:0000313" key="3">
    <source>
        <dbReference type="Proteomes" id="UP000196655"/>
    </source>
</evidence>
<dbReference type="GO" id="GO:0016787">
    <property type="term" value="F:hydrolase activity"/>
    <property type="evidence" value="ECO:0007669"/>
    <property type="project" value="InterPro"/>
</dbReference>
<reference evidence="3" key="1">
    <citation type="submission" date="2017-05" db="EMBL/GenBank/DDBJ databases">
        <authorList>
            <person name="Macchi M."/>
            <person name="Festa S."/>
            <person name="Coppotelli B.M."/>
            <person name="Morelli I.S."/>
        </authorList>
    </citation>
    <scope>NUCLEOTIDE SEQUENCE [LARGE SCALE GENOMIC DNA]</scope>
    <source>
        <strain evidence="3">I</strain>
    </source>
</reference>
<dbReference type="RefSeq" id="WP_088151898.1">
    <property type="nucleotide sequence ID" value="NZ_NHON01000026.1"/>
</dbReference>
<dbReference type="Gene3D" id="3.40.50.1820">
    <property type="entry name" value="alpha/beta hydrolase"/>
    <property type="match status" value="1"/>
</dbReference>
<dbReference type="InterPro" id="IPR029058">
    <property type="entry name" value="AB_hydrolase_fold"/>
</dbReference>
<dbReference type="SUPFAM" id="SSF53474">
    <property type="entry name" value="alpha/beta-Hydrolases"/>
    <property type="match status" value="1"/>
</dbReference>
<dbReference type="OrthoDB" id="9771666at2"/>
<gene>
    <name evidence="2" type="ORF">BWR60_15340</name>
</gene>
<name>A0A211ZLV2_9PROT</name>
<dbReference type="EMBL" id="NHON01000026">
    <property type="protein sequence ID" value="OWJ66258.1"/>
    <property type="molecule type" value="Genomic_DNA"/>
</dbReference>
<dbReference type="InterPro" id="IPR002925">
    <property type="entry name" value="Dienelactn_hydro"/>
</dbReference>
<dbReference type="InterPro" id="IPR051049">
    <property type="entry name" value="Dienelactone_hydrolase-like"/>
</dbReference>